<evidence type="ECO:0000313" key="1">
    <source>
        <dbReference type="EMBL" id="UNH58344.1"/>
    </source>
</evidence>
<dbReference type="EMBL" id="OM634653">
    <property type="protein sequence ID" value="UNH58344.1"/>
    <property type="molecule type" value="Genomic_DNA"/>
</dbReference>
<sequence>MSVEVFFRCHGMLSIESVYTCEKVAILEGKAGLMEENGY</sequence>
<organism evidence="1 2">
    <name type="scientific">Bacillus phage vB_BsuS_PJN02</name>
    <dbReference type="NCBI Taxonomy" id="2920374"/>
    <lineage>
        <taxon>Viruses</taxon>
        <taxon>Duplodnaviria</taxon>
        <taxon>Heunggongvirae</taxon>
        <taxon>Uroviricota</taxon>
        <taxon>Caudoviricetes</taxon>
        <taxon>Heleneionescovirinae</taxon>
        <taxon>Zhangjivirus</taxon>
        <taxon>Zhangjivirus PJN02</taxon>
    </lineage>
</organism>
<proteinExistence type="predicted"/>
<accession>A0AC61TRM1</accession>
<keyword evidence="2" id="KW-1185">Reference proteome</keyword>
<reference evidence="1" key="1">
    <citation type="submission" date="2022-02" db="EMBL/GenBank/DDBJ databases">
        <authorList>
            <person name="Nazir A."/>
            <person name="Chen Y."/>
            <person name="Liu Y."/>
        </authorList>
    </citation>
    <scope>NUCLEOTIDE SEQUENCE</scope>
</reference>
<name>A0AC61TRM1_9CAUD</name>
<dbReference type="Proteomes" id="UP000829276">
    <property type="component" value="Segment"/>
</dbReference>
<evidence type="ECO:0000313" key="2">
    <source>
        <dbReference type="Proteomes" id="UP000829276"/>
    </source>
</evidence>
<protein>
    <submittedName>
        <fullName evidence="1">Uncharacterized protein</fullName>
    </submittedName>
</protein>